<feature type="compositionally biased region" description="Polar residues" evidence="7">
    <location>
        <begin position="1"/>
        <end position="10"/>
    </location>
</feature>
<feature type="compositionally biased region" description="Basic and acidic residues" evidence="7">
    <location>
        <begin position="300"/>
        <end position="310"/>
    </location>
</feature>
<feature type="compositionally biased region" description="Basic and acidic residues" evidence="7">
    <location>
        <begin position="166"/>
        <end position="179"/>
    </location>
</feature>
<protein>
    <recommendedName>
        <fullName evidence="3">Arginine/serine-rich protein 1</fullName>
    </recommendedName>
</protein>
<keyword evidence="9" id="KW-1185">Reference proteome</keyword>
<dbReference type="AlphaFoldDB" id="A0A8D0B194"/>
<sequence length="443" mass="50726">MAVTNETELSPQAPPQGQKPAAWYQNPQQTSGNSEQNGKSPVLVETVTGDWQRKAEDTVSKHTVMKSSKKTDEMTGFMDDLTLSSPKERSRSRSRSSSSRRSSSRSSSRSSYSSRSSSSSSASSSSTSWSRSRSRSRSRAKRNCSRRCRRYSRSYSRSRSRSRSYRYRERYHPRYERRYYRSPSRYRSRSRSPRRSYYRTSYSRSRSRSRRYYGFGRTFYPEAYRSWRSRSRSRSRSRTPLRLTEKEKRELLEIAKANAAKALGADKIVLPSSLRIDSTTKDNGSTKPEEDSLKFVQSRKQTEDGKKETETSSTVKGITFSSNNALAKSAAVKPATLSLKEATVSTGREEKKGSPSGQWIPVKNEEKSLFHNFSPKSTSFRAHAKKKKQRQLQILELVVHVQNTASFSKKEGYPVDEDQEISALTQKAIQWKFGPYPMKSLPS</sequence>
<name>A0A8D0B194_SALMN</name>
<keyword evidence="5" id="KW-0539">Nucleus</keyword>
<dbReference type="Ensembl" id="ENSSMRT00000001750.1">
    <property type="protein sequence ID" value="ENSSMRP00000001457.1"/>
    <property type="gene ID" value="ENSSMRG00000001267.1"/>
</dbReference>
<reference evidence="8" key="2">
    <citation type="submission" date="2025-09" db="UniProtKB">
        <authorList>
            <consortium name="Ensembl"/>
        </authorList>
    </citation>
    <scope>IDENTIFICATION</scope>
</reference>
<accession>A0A8D0B194</accession>
<evidence type="ECO:0000256" key="5">
    <source>
        <dbReference type="ARBA" id="ARBA00023242"/>
    </source>
</evidence>
<comment type="function">
    <text evidence="6">Probably acts as a spliceosomal factor that contributes to spliceosome assembly and regulates the isoform switching of proteins such as PARP6.</text>
</comment>
<dbReference type="PANTHER" id="PTHR47622:SF1">
    <property type="entry name" value="ARGININE_SERINE-RICH PROTEIN 1"/>
    <property type="match status" value="1"/>
</dbReference>
<feature type="compositionally biased region" description="Polar residues" evidence="7">
    <location>
        <begin position="25"/>
        <end position="39"/>
    </location>
</feature>
<dbReference type="PANTHER" id="PTHR47622">
    <property type="entry name" value="ARGININE/SERINE-RICH PROTEIN 1"/>
    <property type="match status" value="1"/>
</dbReference>
<feature type="region of interest" description="Disordered" evidence="7">
    <location>
        <begin position="1"/>
        <end position="203"/>
    </location>
</feature>
<feature type="compositionally biased region" description="Basic residues" evidence="7">
    <location>
        <begin position="132"/>
        <end position="165"/>
    </location>
</feature>
<evidence type="ECO:0000256" key="1">
    <source>
        <dbReference type="ARBA" id="ARBA00004123"/>
    </source>
</evidence>
<feature type="compositionally biased region" description="Basic and acidic residues" evidence="7">
    <location>
        <begin position="51"/>
        <end position="60"/>
    </location>
</feature>
<dbReference type="Proteomes" id="UP000694421">
    <property type="component" value="Unplaced"/>
</dbReference>
<reference evidence="8" key="1">
    <citation type="submission" date="2025-08" db="UniProtKB">
        <authorList>
            <consortium name="Ensembl"/>
        </authorList>
    </citation>
    <scope>IDENTIFICATION</scope>
</reference>
<organism evidence="8 9">
    <name type="scientific">Salvator merianae</name>
    <name type="common">Argentine black and white tegu</name>
    <name type="synonym">Tupinambis merianae</name>
    <dbReference type="NCBI Taxonomy" id="96440"/>
    <lineage>
        <taxon>Eukaryota</taxon>
        <taxon>Metazoa</taxon>
        <taxon>Chordata</taxon>
        <taxon>Craniata</taxon>
        <taxon>Vertebrata</taxon>
        <taxon>Euteleostomi</taxon>
        <taxon>Lepidosauria</taxon>
        <taxon>Squamata</taxon>
        <taxon>Bifurcata</taxon>
        <taxon>Unidentata</taxon>
        <taxon>Episquamata</taxon>
        <taxon>Laterata</taxon>
        <taxon>Teiioidea</taxon>
        <taxon>Teiidae</taxon>
        <taxon>Salvator</taxon>
    </lineage>
</organism>
<comment type="subcellular location">
    <subcellularLocation>
        <location evidence="1">Nucleus</location>
    </subcellularLocation>
</comment>
<dbReference type="GO" id="GO:0005634">
    <property type="term" value="C:nucleus"/>
    <property type="evidence" value="ECO:0007669"/>
    <property type="project" value="UniProtKB-SubCell"/>
</dbReference>
<evidence type="ECO:0000313" key="9">
    <source>
        <dbReference type="Proteomes" id="UP000694421"/>
    </source>
</evidence>
<keyword evidence="4" id="KW-0597">Phosphoprotein</keyword>
<dbReference type="GeneTree" id="ENSGT00730000111390"/>
<feature type="region of interest" description="Disordered" evidence="7">
    <location>
        <begin position="276"/>
        <end position="314"/>
    </location>
</feature>
<feature type="compositionally biased region" description="Low complexity" evidence="7">
    <location>
        <begin position="95"/>
        <end position="131"/>
    </location>
</feature>
<evidence type="ECO:0000256" key="4">
    <source>
        <dbReference type="ARBA" id="ARBA00022553"/>
    </source>
</evidence>
<feature type="region of interest" description="Disordered" evidence="7">
    <location>
        <begin position="343"/>
        <end position="363"/>
    </location>
</feature>
<proteinExistence type="inferred from homology"/>
<dbReference type="InterPro" id="IPR029656">
    <property type="entry name" value="RSRP1"/>
</dbReference>
<evidence type="ECO:0000256" key="6">
    <source>
        <dbReference type="ARBA" id="ARBA00034666"/>
    </source>
</evidence>
<dbReference type="OMA" id="GSAGQWI"/>
<feature type="compositionally biased region" description="Basic residues" evidence="7">
    <location>
        <begin position="184"/>
        <end position="197"/>
    </location>
</feature>
<evidence type="ECO:0000256" key="7">
    <source>
        <dbReference type="SAM" id="MobiDB-lite"/>
    </source>
</evidence>
<comment type="similarity">
    <text evidence="2">Belongs to the RSRP family.</text>
</comment>
<evidence type="ECO:0000313" key="8">
    <source>
        <dbReference type="Ensembl" id="ENSSMRP00000001457.1"/>
    </source>
</evidence>
<dbReference type="Pfam" id="PF17069">
    <property type="entry name" value="RSRP"/>
    <property type="match status" value="1"/>
</dbReference>
<evidence type="ECO:0000256" key="2">
    <source>
        <dbReference type="ARBA" id="ARBA00009534"/>
    </source>
</evidence>
<evidence type="ECO:0000256" key="3">
    <source>
        <dbReference type="ARBA" id="ARBA00018147"/>
    </source>
</evidence>
<feature type="compositionally biased region" description="Polar residues" evidence="7">
    <location>
        <begin position="276"/>
        <end position="286"/>
    </location>
</feature>